<keyword evidence="1" id="KW-0472">Membrane</keyword>
<keyword evidence="1" id="KW-1133">Transmembrane helix</keyword>
<dbReference type="RefSeq" id="WP_193637518.1">
    <property type="nucleotide sequence ID" value="NZ_JADCSA010000004.1"/>
</dbReference>
<protein>
    <recommendedName>
        <fullName evidence="4">DUF1622 domain-containing protein</fullName>
    </recommendedName>
</protein>
<reference evidence="2 3" key="1">
    <citation type="submission" date="2020-10" db="EMBL/GenBank/DDBJ databases">
        <title>Nocardioides sp. isolated from sludge.</title>
        <authorList>
            <person name="Zhang X."/>
        </authorList>
    </citation>
    <scope>NUCLEOTIDE SEQUENCE [LARGE SCALE GENOMIC DNA]</scope>
    <source>
        <strain evidence="2 3">Y6</strain>
    </source>
</reference>
<proteinExistence type="predicted"/>
<keyword evidence="3" id="KW-1185">Reference proteome</keyword>
<dbReference type="Proteomes" id="UP000756387">
    <property type="component" value="Unassembled WGS sequence"/>
</dbReference>
<gene>
    <name evidence="2" type="ORF">IEQ44_05975</name>
</gene>
<sequence>MDEVIGSGATLVAGCAVALGVLVVALGLPPRAGLHVFLDLLLAAGLLALAVADTWAAIATAATVVAVRKVVAWRLQAGSSALPPWIGTRRKARQIVQ</sequence>
<keyword evidence="1" id="KW-0812">Transmembrane</keyword>
<dbReference type="EMBL" id="JADCSA010000004">
    <property type="protein sequence ID" value="MBE7324194.1"/>
    <property type="molecule type" value="Genomic_DNA"/>
</dbReference>
<evidence type="ECO:0008006" key="4">
    <source>
        <dbReference type="Google" id="ProtNLM"/>
    </source>
</evidence>
<name>A0ABR9RRK2_9ACTN</name>
<accession>A0ABR9RRK2</accession>
<feature type="transmembrane region" description="Helical" evidence="1">
    <location>
        <begin position="40"/>
        <end position="67"/>
    </location>
</feature>
<feature type="transmembrane region" description="Helical" evidence="1">
    <location>
        <begin position="7"/>
        <end position="28"/>
    </location>
</feature>
<comment type="caution">
    <text evidence="2">The sequence shown here is derived from an EMBL/GenBank/DDBJ whole genome shotgun (WGS) entry which is preliminary data.</text>
</comment>
<organism evidence="2 3">
    <name type="scientific">Nocardioides malaquae</name>
    <dbReference type="NCBI Taxonomy" id="2773426"/>
    <lineage>
        <taxon>Bacteria</taxon>
        <taxon>Bacillati</taxon>
        <taxon>Actinomycetota</taxon>
        <taxon>Actinomycetes</taxon>
        <taxon>Propionibacteriales</taxon>
        <taxon>Nocardioidaceae</taxon>
        <taxon>Nocardioides</taxon>
    </lineage>
</organism>
<evidence type="ECO:0000256" key="1">
    <source>
        <dbReference type="SAM" id="Phobius"/>
    </source>
</evidence>
<evidence type="ECO:0000313" key="2">
    <source>
        <dbReference type="EMBL" id="MBE7324194.1"/>
    </source>
</evidence>
<evidence type="ECO:0000313" key="3">
    <source>
        <dbReference type="Proteomes" id="UP000756387"/>
    </source>
</evidence>